<dbReference type="PANTHER" id="PTHR48111:SF4">
    <property type="entry name" value="DNA-BINDING DUAL TRANSCRIPTIONAL REGULATOR OMPR"/>
    <property type="match status" value="1"/>
</dbReference>
<evidence type="ECO:0000256" key="9">
    <source>
        <dbReference type="PROSITE-ProRule" id="PRU01091"/>
    </source>
</evidence>
<dbReference type="PANTHER" id="PTHR48111">
    <property type="entry name" value="REGULATOR OF RPOS"/>
    <property type="match status" value="1"/>
</dbReference>
<accession>A0A972J9F0</accession>
<dbReference type="FunFam" id="3.40.50.2300:FF:000001">
    <property type="entry name" value="DNA-binding response regulator PhoB"/>
    <property type="match status" value="1"/>
</dbReference>
<evidence type="ECO:0000256" key="4">
    <source>
        <dbReference type="ARBA" id="ARBA00023012"/>
    </source>
</evidence>
<proteinExistence type="predicted"/>
<dbReference type="AlphaFoldDB" id="A0A972J9F0"/>
<dbReference type="CDD" id="cd17574">
    <property type="entry name" value="REC_OmpR"/>
    <property type="match status" value="1"/>
</dbReference>
<comment type="subcellular location">
    <subcellularLocation>
        <location evidence="1">Cytoplasm</location>
    </subcellularLocation>
</comment>
<dbReference type="GO" id="GO:0000156">
    <property type="term" value="F:phosphorelay response regulator activity"/>
    <property type="evidence" value="ECO:0007669"/>
    <property type="project" value="TreeGrafter"/>
</dbReference>
<evidence type="ECO:0000256" key="1">
    <source>
        <dbReference type="ARBA" id="ARBA00004496"/>
    </source>
</evidence>
<dbReference type="SUPFAM" id="SSF52172">
    <property type="entry name" value="CheY-like"/>
    <property type="match status" value="1"/>
</dbReference>
<dbReference type="InterPro" id="IPR011006">
    <property type="entry name" value="CheY-like_superfamily"/>
</dbReference>
<dbReference type="Gene3D" id="6.10.250.690">
    <property type="match status" value="1"/>
</dbReference>
<dbReference type="Pfam" id="PF00486">
    <property type="entry name" value="Trans_reg_C"/>
    <property type="match status" value="1"/>
</dbReference>
<gene>
    <name evidence="12" type="ORF">GPA21_17720</name>
</gene>
<dbReference type="Gene3D" id="3.40.50.2300">
    <property type="match status" value="1"/>
</dbReference>
<evidence type="ECO:0000256" key="7">
    <source>
        <dbReference type="ARBA" id="ARBA00023163"/>
    </source>
</evidence>
<dbReference type="InterPro" id="IPR039420">
    <property type="entry name" value="WalR-like"/>
</dbReference>
<organism evidence="12 13">
    <name type="scientific">Azoarcus taiwanensis</name>
    <dbReference type="NCBI Taxonomy" id="666964"/>
    <lineage>
        <taxon>Bacteria</taxon>
        <taxon>Pseudomonadati</taxon>
        <taxon>Pseudomonadota</taxon>
        <taxon>Betaproteobacteria</taxon>
        <taxon>Rhodocyclales</taxon>
        <taxon>Zoogloeaceae</taxon>
        <taxon>Azoarcus</taxon>
    </lineage>
</organism>
<evidence type="ECO:0000256" key="3">
    <source>
        <dbReference type="ARBA" id="ARBA00022553"/>
    </source>
</evidence>
<dbReference type="SMART" id="SM00448">
    <property type="entry name" value="REC"/>
    <property type="match status" value="1"/>
</dbReference>
<keyword evidence="2" id="KW-0963">Cytoplasm</keyword>
<dbReference type="GO" id="GO:0005829">
    <property type="term" value="C:cytosol"/>
    <property type="evidence" value="ECO:0007669"/>
    <property type="project" value="TreeGrafter"/>
</dbReference>
<dbReference type="EMBL" id="WTVM01000156">
    <property type="protein sequence ID" value="NMG04794.1"/>
    <property type="molecule type" value="Genomic_DNA"/>
</dbReference>
<dbReference type="InterPro" id="IPR001789">
    <property type="entry name" value="Sig_transdc_resp-reg_receiver"/>
</dbReference>
<reference evidence="12" key="1">
    <citation type="submission" date="2019-12" db="EMBL/GenBank/DDBJ databases">
        <title>Comparative genomics gives insights into the taxonomy of the Azoarcus-Aromatoleum group and reveals separate origins of nif in the plant-associated Azoarcus and non-plant-associated Aromatoleum sub-groups.</title>
        <authorList>
            <person name="Lafos M."/>
            <person name="Maluk M."/>
            <person name="Batista M."/>
            <person name="Junghare M."/>
            <person name="Carmona M."/>
            <person name="Faoro H."/>
            <person name="Cruz L.M."/>
            <person name="Battistoni F."/>
            <person name="De Souza E."/>
            <person name="Pedrosa F."/>
            <person name="Chen W.-M."/>
            <person name="Poole P.S."/>
            <person name="Dixon R.A."/>
            <person name="James E.K."/>
        </authorList>
    </citation>
    <scope>NUCLEOTIDE SEQUENCE</scope>
    <source>
        <strain evidence="12">NSC3</strain>
    </source>
</reference>
<dbReference type="GO" id="GO:0000976">
    <property type="term" value="F:transcription cis-regulatory region binding"/>
    <property type="evidence" value="ECO:0007669"/>
    <property type="project" value="TreeGrafter"/>
</dbReference>
<evidence type="ECO:0000256" key="2">
    <source>
        <dbReference type="ARBA" id="ARBA00022490"/>
    </source>
</evidence>
<dbReference type="PROSITE" id="PS51755">
    <property type="entry name" value="OMPR_PHOB"/>
    <property type="match status" value="1"/>
</dbReference>
<name>A0A972J9F0_9RHOO</name>
<dbReference type="Pfam" id="PF00072">
    <property type="entry name" value="Response_reg"/>
    <property type="match status" value="1"/>
</dbReference>
<dbReference type="Proteomes" id="UP000599523">
    <property type="component" value="Unassembled WGS sequence"/>
</dbReference>
<comment type="caution">
    <text evidence="12">The sequence shown here is derived from an EMBL/GenBank/DDBJ whole genome shotgun (WGS) entry which is preliminary data.</text>
</comment>
<dbReference type="InterPro" id="IPR016032">
    <property type="entry name" value="Sig_transdc_resp-reg_C-effctor"/>
</dbReference>
<evidence type="ECO:0000259" key="11">
    <source>
        <dbReference type="PROSITE" id="PS51755"/>
    </source>
</evidence>
<feature type="DNA-binding region" description="OmpR/PhoB-type" evidence="9">
    <location>
        <begin position="144"/>
        <end position="244"/>
    </location>
</feature>
<dbReference type="FunFam" id="1.10.10.10:FF:000099">
    <property type="entry name" value="Two-component system response regulator TorR"/>
    <property type="match status" value="1"/>
</dbReference>
<sequence length="259" mass="29359">MSAQRDHILIVDDDREIRNLLAEYLTRQGLRCSTAADGREMKSALEQHRIDLIVLDVMMPGDDGLTLCRNLRASGSKHRDIPVLMLTARGEDMDRIIGLEMGADDYLPKPFVPRELLARIRSILRRARALPPNLEGESESARQIKGLRFAHWTLDTIARHLVAEDGTVVALSGAEHRMLRVFLDHPQRVLSRDQLMELTQGREAEVFDRSIDLLVSRIRQRLGENAREPAIIKTVRNEGYVLACTVEPVLETDDTEPQT</sequence>
<keyword evidence="5" id="KW-0805">Transcription regulation</keyword>
<dbReference type="CDD" id="cd00383">
    <property type="entry name" value="trans_reg_C"/>
    <property type="match status" value="1"/>
</dbReference>
<evidence type="ECO:0000259" key="10">
    <source>
        <dbReference type="PROSITE" id="PS50110"/>
    </source>
</evidence>
<evidence type="ECO:0000256" key="6">
    <source>
        <dbReference type="ARBA" id="ARBA00023125"/>
    </source>
</evidence>
<dbReference type="Gene3D" id="1.10.10.10">
    <property type="entry name" value="Winged helix-like DNA-binding domain superfamily/Winged helix DNA-binding domain"/>
    <property type="match status" value="1"/>
</dbReference>
<keyword evidence="6 9" id="KW-0238">DNA-binding</keyword>
<evidence type="ECO:0000313" key="13">
    <source>
        <dbReference type="Proteomes" id="UP000599523"/>
    </source>
</evidence>
<dbReference type="PROSITE" id="PS50110">
    <property type="entry name" value="RESPONSE_REGULATORY"/>
    <property type="match status" value="1"/>
</dbReference>
<feature type="domain" description="Response regulatory" evidence="10">
    <location>
        <begin position="7"/>
        <end position="124"/>
    </location>
</feature>
<dbReference type="SMART" id="SM00862">
    <property type="entry name" value="Trans_reg_C"/>
    <property type="match status" value="1"/>
</dbReference>
<keyword evidence="3 8" id="KW-0597">Phosphoprotein</keyword>
<keyword evidence="4" id="KW-0902">Two-component regulatory system</keyword>
<feature type="modified residue" description="4-aspartylphosphate" evidence="8">
    <location>
        <position position="56"/>
    </location>
</feature>
<evidence type="ECO:0000256" key="8">
    <source>
        <dbReference type="PROSITE-ProRule" id="PRU00169"/>
    </source>
</evidence>
<dbReference type="GO" id="GO:0032993">
    <property type="term" value="C:protein-DNA complex"/>
    <property type="evidence" value="ECO:0007669"/>
    <property type="project" value="TreeGrafter"/>
</dbReference>
<dbReference type="InterPro" id="IPR001867">
    <property type="entry name" value="OmpR/PhoB-type_DNA-bd"/>
</dbReference>
<evidence type="ECO:0000256" key="5">
    <source>
        <dbReference type="ARBA" id="ARBA00023015"/>
    </source>
</evidence>
<keyword evidence="13" id="KW-1185">Reference proteome</keyword>
<protein>
    <submittedName>
        <fullName evidence="12">Response regulator</fullName>
    </submittedName>
</protein>
<dbReference type="SUPFAM" id="SSF46894">
    <property type="entry name" value="C-terminal effector domain of the bipartite response regulators"/>
    <property type="match status" value="1"/>
</dbReference>
<dbReference type="GO" id="GO:0006355">
    <property type="term" value="P:regulation of DNA-templated transcription"/>
    <property type="evidence" value="ECO:0007669"/>
    <property type="project" value="InterPro"/>
</dbReference>
<dbReference type="InterPro" id="IPR036388">
    <property type="entry name" value="WH-like_DNA-bd_sf"/>
</dbReference>
<keyword evidence="7" id="KW-0804">Transcription</keyword>
<feature type="domain" description="OmpR/PhoB-type" evidence="11">
    <location>
        <begin position="144"/>
        <end position="244"/>
    </location>
</feature>
<evidence type="ECO:0000313" key="12">
    <source>
        <dbReference type="EMBL" id="NMG04794.1"/>
    </source>
</evidence>
<dbReference type="RefSeq" id="WP_168989431.1">
    <property type="nucleotide sequence ID" value="NZ_CAWPHM010000062.1"/>
</dbReference>